<keyword evidence="3" id="KW-1185">Reference proteome</keyword>
<dbReference type="Proteomes" id="UP000184513">
    <property type="component" value="Unassembled WGS sequence"/>
</dbReference>
<feature type="chain" id="PRO_5012478159" evidence="1">
    <location>
        <begin position="27"/>
        <end position="87"/>
    </location>
</feature>
<reference evidence="2 3" key="1">
    <citation type="submission" date="2016-11" db="EMBL/GenBank/DDBJ databases">
        <authorList>
            <person name="Jaros S."/>
            <person name="Januszkiewicz K."/>
            <person name="Wedrychowicz H."/>
        </authorList>
    </citation>
    <scope>NUCLEOTIDE SEQUENCE [LARGE SCALE GENOMIC DNA]</scope>
    <source>
        <strain evidence="2 3">CGMCC 1.6102</strain>
    </source>
</reference>
<keyword evidence="1" id="KW-0732">Signal</keyword>
<gene>
    <name evidence="2" type="ORF">SAMN04488057_11295</name>
</gene>
<dbReference type="RefSeq" id="WP_073096207.1">
    <property type="nucleotide sequence ID" value="NZ_FRCY01000012.1"/>
</dbReference>
<organism evidence="2 3">
    <name type="scientific">Cyclobacterium lianum</name>
    <dbReference type="NCBI Taxonomy" id="388280"/>
    <lineage>
        <taxon>Bacteria</taxon>
        <taxon>Pseudomonadati</taxon>
        <taxon>Bacteroidota</taxon>
        <taxon>Cytophagia</taxon>
        <taxon>Cytophagales</taxon>
        <taxon>Cyclobacteriaceae</taxon>
        <taxon>Cyclobacterium</taxon>
    </lineage>
</organism>
<sequence length="87" mass="8531">MKTKMKGLFILIAICGSFAMGSVEQAAPKEGEVWAGISYLAARRGASAEAGLAINAIGLIDAAAWGFGVGMVAGPAGGMIAGATAGM</sequence>
<dbReference type="STRING" id="388280.SAMN04488057_11295"/>
<dbReference type="AlphaFoldDB" id="A0A1M7Q023"/>
<accession>A0A1M7Q023</accession>
<dbReference type="EMBL" id="FRCY01000012">
    <property type="protein sequence ID" value="SHN23316.1"/>
    <property type="molecule type" value="Genomic_DNA"/>
</dbReference>
<evidence type="ECO:0000313" key="3">
    <source>
        <dbReference type="Proteomes" id="UP000184513"/>
    </source>
</evidence>
<evidence type="ECO:0000256" key="1">
    <source>
        <dbReference type="SAM" id="SignalP"/>
    </source>
</evidence>
<proteinExistence type="predicted"/>
<feature type="signal peptide" evidence="1">
    <location>
        <begin position="1"/>
        <end position="26"/>
    </location>
</feature>
<name>A0A1M7Q023_9BACT</name>
<evidence type="ECO:0000313" key="2">
    <source>
        <dbReference type="EMBL" id="SHN23316.1"/>
    </source>
</evidence>
<dbReference type="OrthoDB" id="840427at2"/>
<protein>
    <submittedName>
        <fullName evidence="2">Uncharacterized protein</fullName>
    </submittedName>
</protein>